<comment type="caution">
    <text evidence="11">The sequence shown here is derived from an EMBL/GenBank/DDBJ whole genome shotgun (WGS) entry which is preliminary data.</text>
</comment>
<keyword evidence="6" id="KW-0391">Immunity</keyword>
<organism evidence="11 12">
    <name type="scientific">Cetraspora pellucida</name>
    <dbReference type="NCBI Taxonomy" id="1433469"/>
    <lineage>
        <taxon>Eukaryota</taxon>
        <taxon>Fungi</taxon>
        <taxon>Fungi incertae sedis</taxon>
        <taxon>Mucoromycota</taxon>
        <taxon>Glomeromycotina</taxon>
        <taxon>Glomeromycetes</taxon>
        <taxon>Diversisporales</taxon>
        <taxon>Gigasporaceae</taxon>
        <taxon>Cetraspora</taxon>
    </lineage>
</organism>
<dbReference type="InterPro" id="IPR041677">
    <property type="entry name" value="DNA2/NAM7_AAA_11"/>
</dbReference>
<evidence type="ECO:0000256" key="4">
    <source>
        <dbReference type="ARBA" id="ARBA00022771"/>
    </source>
</evidence>
<dbReference type="FunFam" id="3.40.50.300:FF:001660">
    <property type="entry name" value="NF-X1 finger and helicase protein, putative"/>
    <property type="match status" value="1"/>
</dbReference>
<dbReference type="CDD" id="cd06008">
    <property type="entry name" value="NF-X1-zinc-finger"/>
    <property type="match status" value="1"/>
</dbReference>
<dbReference type="PROSITE" id="PS50158">
    <property type="entry name" value="ZF_CCHC"/>
    <property type="match status" value="1"/>
</dbReference>
<dbReference type="InterPro" id="IPR036875">
    <property type="entry name" value="Znf_CCHC_sf"/>
</dbReference>
<reference evidence="11" key="1">
    <citation type="submission" date="2021-06" db="EMBL/GenBank/DDBJ databases">
        <authorList>
            <person name="Kallberg Y."/>
            <person name="Tangrot J."/>
            <person name="Rosling A."/>
        </authorList>
    </citation>
    <scope>NUCLEOTIDE SEQUENCE</scope>
    <source>
        <strain evidence="11">FL966</strain>
    </source>
</reference>
<dbReference type="OrthoDB" id="2423195at2759"/>
<gene>
    <name evidence="11" type="ORF">CPELLU_LOCUS10907</name>
</gene>
<evidence type="ECO:0000256" key="6">
    <source>
        <dbReference type="ARBA" id="ARBA00022859"/>
    </source>
</evidence>
<dbReference type="PROSITE" id="PS51981">
    <property type="entry name" value="ZF_RZ"/>
    <property type="match status" value="1"/>
</dbReference>
<dbReference type="GO" id="GO:0002376">
    <property type="term" value="P:immune system process"/>
    <property type="evidence" value="ECO:0007669"/>
    <property type="project" value="UniProtKB-KW"/>
</dbReference>
<dbReference type="Gene3D" id="4.10.60.10">
    <property type="entry name" value="Zinc finger, CCHC-type"/>
    <property type="match status" value="1"/>
</dbReference>
<dbReference type="Pfam" id="PF13086">
    <property type="entry name" value="AAA_11"/>
    <property type="match status" value="2"/>
</dbReference>
<feature type="domain" description="RZ-type" evidence="10">
    <location>
        <begin position="2110"/>
        <end position="2165"/>
    </location>
</feature>
<dbReference type="PANTHER" id="PTHR10887:SF341">
    <property type="entry name" value="NFX1-TYPE ZINC FINGER-CONTAINING PROTEIN 1"/>
    <property type="match status" value="1"/>
</dbReference>
<keyword evidence="4 7" id="KW-0863">Zinc-finger</keyword>
<dbReference type="EMBL" id="CAJVQA010009272">
    <property type="protein sequence ID" value="CAG8683064.1"/>
    <property type="molecule type" value="Genomic_DNA"/>
</dbReference>
<dbReference type="InterPro" id="IPR001878">
    <property type="entry name" value="Znf_CCHC"/>
</dbReference>
<dbReference type="Pfam" id="PF00098">
    <property type="entry name" value="zf-CCHC"/>
    <property type="match status" value="1"/>
</dbReference>
<dbReference type="InterPro" id="IPR047187">
    <property type="entry name" value="SF1_C_Upf1"/>
</dbReference>
<evidence type="ECO:0000256" key="7">
    <source>
        <dbReference type="PROSITE-ProRule" id="PRU00047"/>
    </source>
</evidence>
<dbReference type="InterPro" id="IPR027417">
    <property type="entry name" value="P-loop_NTPase"/>
</dbReference>
<dbReference type="GO" id="GO:0031048">
    <property type="term" value="P:regulatory ncRNA-mediated heterochromatin formation"/>
    <property type="evidence" value="ECO:0007669"/>
    <property type="project" value="TreeGrafter"/>
</dbReference>
<dbReference type="CDD" id="cd18808">
    <property type="entry name" value="SF1_C_Upf1"/>
    <property type="match status" value="1"/>
</dbReference>
<dbReference type="Pfam" id="PF20173">
    <property type="entry name" value="ZnF_RZ-type"/>
    <property type="match status" value="1"/>
</dbReference>
<name>A0A9N9EMG4_9GLOM</name>
<keyword evidence="3" id="KW-0479">Metal-binding</keyword>
<evidence type="ECO:0000259" key="10">
    <source>
        <dbReference type="PROSITE" id="PS51981"/>
    </source>
</evidence>
<evidence type="ECO:0000256" key="1">
    <source>
        <dbReference type="ARBA" id="ARBA00004496"/>
    </source>
</evidence>
<feature type="non-terminal residue" evidence="11">
    <location>
        <position position="2165"/>
    </location>
</feature>
<sequence length="2165" mass="247709">MSQANREHNIKRNAKGKNKQNNSRSNECYKCGLPGHFARDCTSESSRKPHETPVKPSPHEIHDLEENQSKKLSDSFNSAELSYGGSDKIVFTPYGDELKDAWKRFVKKGLTLTHQHKMRHFITSCLIVADKQVGYEVEELVTELGQPEGLKRIREIVMFPMSVDAGLAGAVASFQRVILPFIALLTRSGITECIMEKYVHAIFYAVYLNLNSFMLDGVITMLETLVRRNDIVDKRVNQSVLLADDTSAFIPTSMGQFFLVIVRLCNTFMKRIKEASTNETMYKIVVKIDQAKKLWQNTLQQETGSTYNEPLASNLELRKYFFTVLDKEMNSMNKMLNYGQRNSLSQETRKISPVNPNKSAAYYGKLAKKVASMLDYDPPGELSENGPRHDNDFSDISKISIIPTKDEVLCNRDPFLPTTNMDDSLHYLPKGTERLLDTQFRLLREDMMCPMRLGIENFIKFISESAKNNARLQQLQVHGGRHKYNDKEGMDGGDLNVYANVHFSEINVDRRRGFSCRMGFTQPKMRRHLESKQGRLQYWNKSGKLMNGSLVCLLWPSENSSSNDGLQFSLFFGTVLSRNEDLLSQNQHVALIDISFIDSLVYQIALKEIKKKNYGNSNEQMAGCFMVESIGVYFESYFHILKTLQTKLPSNLPFEKYLAPQIIGSSSFSVVDPPTYARAPGFVFDLSVLLKDKNKQLLLNVADTSSHETVIQNLQESSRLDNTQAQSLVYSLCREVALIEGPPGTGKTFVGVEIMKVLIANQKAAKLGPILTICFTNHALDQFLENLLDAGIKKIARLGSRSKSEIIKNFSIEELCPDRATSKPQRKILGQGYDELKKIQKDTERILKNFSSNWLDWDNITGYLLVEYPNHWRAFQNPDIPKFLLKTNDKTEWQQVINEKKEQVNSKNKWSIFHQWISGNDLDLAQRCAKKFQINKTEHNTNTNNNRFELLRGLNSEGGSSTENIIDIENTDIANTENITEIENTENITNIENTTNIEESNDIQRWLLSWVKPKGDRSLEDLKNDPNIWQMSSAERIKLHDFWKEEIQLDCLDELSRIKGQHEKTINEIDMVYSENRRQVLRNCDVIGMTTNGAAKFQTLIGSIGPRIIICEEAGEVLEAHILSALTPKTQHMILIGDHNQLRPHCATYTLTSDSKIGINYALDKSLFERLVNGDRAMCLEKSQLHTQRRMRREISDLIRCTLYKDLVDEENIVDYPDVRGAQKNVYFVDHRHSEDSGENVFAMNSHSNTYEAKMVVEIVKYFFRNGYDKQGQIAVLTPYLGQLIKIRDALSKSFVVVIDERDDQLITNMEESIDDENKNLDGEPMYSTIGNIASKKKLSQQVVLRTVDNFQGEEADIVIISLVRNTKNENDRGNIGFLKSTNRSNVLLSRAKHGMFLLGNAEIMARHSDFWKKVLETLYKRGQVGPGFPIVCARHPDYKNIIYEDKQFNEISPDGGCFEPCGQQLKCGHICPYKCHPDDPQHIGVFCRKPCTRLLPDCQHPCRNKVCGESCGKCFWPIENIILPCGHEYKNATCHDSKNIYKILCKEKVIRKLPKCEHEHLMECYVSVGDFECTEKCRKLLPCGHSCASTCFDCQKLSERANQNPLLYNMGQIPVQSLAQFVRKGICNLPCGVPCSRLPCNLRCEKLLNCGHQCFGLCGEKCPLPKYCADCTTDDNVKNQVVDLIMQETFAEVDWTFERMVVLDCGHVYTAESLDHLMDMKEYYEMDKDNNWTRIKAITSQPSESKKCPQCRAPIKNIYRYGRVTNKHVLDVQNKKFLMKYDNYLKKLNKDITIATRQLENNRKKFLEEIQKPLKTQGKKEMSNVEKDSALQEVISTEQYTSLEEYYSIPIIHEIEWMKHIPVLLAIYRKLTLLMFETKSPPYKLAYEAAVSLLYASKTRTNIYDLGKNFESLGNLDYDSPAHQNLKLQETLAEVGLIAPKIDVRIYLDAFFEIVNIQKIIFHEVSQVIPELTKETETENNPVSYDKNWIVFGECAIVAIKKHLDIIITTAQKHNYLRHVVLSSLELAEIECKSERFRLKHPPNGIVNPIIAKSVKNRCVEIERMCESICNMFSTMNVEYFEKKCKERIEEIRREISDLQVAAMRDRPLTYEEKLQISKAMSSEFLGSGHWYQCPNGHAYTIGECGGAVQTSRCVECGATIGGQ</sequence>
<evidence type="ECO:0000259" key="9">
    <source>
        <dbReference type="PROSITE" id="PS50158"/>
    </source>
</evidence>
<dbReference type="Pfam" id="PF25396">
    <property type="entry name" value="ZNFX1"/>
    <property type="match status" value="1"/>
</dbReference>
<dbReference type="SMART" id="SM00343">
    <property type="entry name" value="ZnF_C2HC"/>
    <property type="match status" value="1"/>
</dbReference>
<proteinExistence type="predicted"/>
<dbReference type="InterPro" id="IPR013083">
    <property type="entry name" value="Znf_RING/FYVE/PHD"/>
</dbReference>
<evidence type="ECO:0000313" key="12">
    <source>
        <dbReference type="Proteomes" id="UP000789759"/>
    </source>
</evidence>
<keyword evidence="12" id="KW-1185">Reference proteome</keyword>
<feature type="compositionally biased region" description="Basic and acidic residues" evidence="8">
    <location>
        <begin position="1"/>
        <end position="10"/>
    </location>
</feature>
<dbReference type="GO" id="GO:0008270">
    <property type="term" value="F:zinc ion binding"/>
    <property type="evidence" value="ECO:0007669"/>
    <property type="project" value="UniProtKB-KW"/>
</dbReference>
<dbReference type="InterPro" id="IPR041679">
    <property type="entry name" value="DNA2/NAM7-like_C"/>
</dbReference>
<comment type="subcellular location">
    <subcellularLocation>
        <location evidence="1">Cytoplasm</location>
    </subcellularLocation>
</comment>
<dbReference type="Proteomes" id="UP000789759">
    <property type="component" value="Unassembled WGS sequence"/>
</dbReference>
<feature type="region of interest" description="Disordered" evidence="8">
    <location>
        <begin position="1"/>
        <end position="27"/>
    </location>
</feature>
<keyword evidence="2" id="KW-0963">Cytoplasm</keyword>
<dbReference type="InterPro" id="IPR046439">
    <property type="entry name" value="ZF_RZ_dom"/>
</dbReference>
<feature type="domain" description="CCHC-type" evidence="9">
    <location>
        <begin position="28"/>
        <end position="43"/>
    </location>
</feature>
<dbReference type="InterPro" id="IPR045055">
    <property type="entry name" value="DNA2/NAM7-like"/>
</dbReference>
<feature type="region of interest" description="Disordered" evidence="8">
    <location>
        <begin position="40"/>
        <end position="70"/>
    </location>
</feature>
<dbReference type="SUPFAM" id="SSF52540">
    <property type="entry name" value="P-loop containing nucleoside triphosphate hydrolases"/>
    <property type="match status" value="1"/>
</dbReference>
<dbReference type="Pfam" id="PF13087">
    <property type="entry name" value="AAA_12"/>
    <property type="match status" value="1"/>
</dbReference>
<keyword evidence="5" id="KW-0862">Zinc</keyword>
<dbReference type="SUPFAM" id="SSF57756">
    <property type="entry name" value="Retrovirus zinc finger-like domains"/>
    <property type="match status" value="1"/>
</dbReference>
<dbReference type="Gene3D" id="3.40.50.300">
    <property type="entry name" value="P-loop containing nucleotide triphosphate hydrolases"/>
    <property type="match status" value="3"/>
</dbReference>
<dbReference type="GO" id="GO:0003676">
    <property type="term" value="F:nucleic acid binding"/>
    <property type="evidence" value="ECO:0007669"/>
    <property type="project" value="InterPro"/>
</dbReference>
<dbReference type="InterPro" id="IPR057373">
    <property type="entry name" value="ZNFX1"/>
</dbReference>
<evidence type="ECO:0000256" key="8">
    <source>
        <dbReference type="SAM" id="MobiDB-lite"/>
    </source>
</evidence>
<dbReference type="PANTHER" id="PTHR10887">
    <property type="entry name" value="DNA2/NAM7 HELICASE FAMILY"/>
    <property type="match status" value="1"/>
</dbReference>
<evidence type="ECO:0000313" key="11">
    <source>
        <dbReference type="EMBL" id="CAG8683064.1"/>
    </source>
</evidence>
<protein>
    <submittedName>
        <fullName evidence="11">5129_t:CDS:1</fullName>
    </submittedName>
</protein>
<evidence type="ECO:0000256" key="2">
    <source>
        <dbReference type="ARBA" id="ARBA00022490"/>
    </source>
</evidence>
<dbReference type="GO" id="GO:0031380">
    <property type="term" value="C:nuclear RNA-directed RNA polymerase complex"/>
    <property type="evidence" value="ECO:0007669"/>
    <property type="project" value="TreeGrafter"/>
</dbReference>
<dbReference type="GO" id="GO:0004386">
    <property type="term" value="F:helicase activity"/>
    <property type="evidence" value="ECO:0007669"/>
    <property type="project" value="InterPro"/>
</dbReference>
<dbReference type="Gene3D" id="3.30.40.10">
    <property type="entry name" value="Zinc/RING finger domain, C3HC4 (zinc finger)"/>
    <property type="match status" value="1"/>
</dbReference>
<evidence type="ECO:0000256" key="5">
    <source>
        <dbReference type="ARBA" id="ARBA00022833"/>
    </source>
</evidence>
<dbReference type="GO" id="GO:0005737">
    <property type="term" value="C:cytoplasm"/>
    <property type="evidence" value="ECO:0007669"/>
    <property type="project" value="UniProtKB-SubCell"/>
</dbReference>
<accession>A0A9N9EMG4</accession>
<evidence type="ECO:0000256" key="3">
    <source>
        <dbReference type="ARBA" id="ARBA00022723"/>
    </source>
</evidence>